<dbReference type="Gene3D" id="2.60.120.260">
    <property type="entry name" value="Galactose-binding domain-like"/>
    <property type="match status" value="2"/>
</dbReference>
<dbReference type="Pfam" id="PF18962">
    <property type="entry name" value="Por_Secre_tail"/>
    <property type="match status" value="1"/>
</dbReference>
<evidence type="ECO:0000313" key="3">
    <source>
        <dbReference type="EMBL" id="SFW85618.1"/>
    </source>
</evidence>
<feature type="signal peptide" evidence="1">
    <location>
        <begin position="1"/>
        <end position="24"/>
    </location>
</feature>
<dbReference type="STRING" id="1004.SAMN05661012_05752"/>
<reference evidence="3 5" key="1">
    <citation type="submission" date="2016-11" db="EMBL/GenBank/DDBJ databases">
        <authorList>
            <person name="Jaros S."/>
            <person name="Januszkiewicz K."/>
            <person name="Wedrychowicz H."/>
        </authorList>
    </citation>
    <scope>NUCLEOTIDE SEQUENCE [LARGE SCALE GENOMIC DNA]</scope>
    <source>
        <strain evidence="3 5">DSM 784</strain>
    </source>
</reference>
<dbReference type="NCBIfam" id="TIGR04183">
    <property type="entry name" value="Por_Secre_tail"/>
    <property type="match status" value="1"/>
</dbReference>
<dbReference type="InterPro" id="IPR008979">
    <property type="entry name" value="Galactose-bd-like_sf"/>
</dbReference>
<keyword evidence="1" id="KW-0732">Signal</keyword>
<gene>
    <name evidence="3" type="ORF">SAMN05661012_05752</name>
    <name evidence="4" type="ORF">SR876_22875</name>
</gene>
<proteinExistence type="predicted"/>
<sequence>MKTRNFTKLSLYAVCLCSSLGAMAQAELSTNGGVVTVQYNNDNAKENYQNITDNDVNTKYYTAHTDIWLQYQSAYSSILSQYSISSANDANTRDPKDWVLLGSNDGSTWVTLDTQTAQTFAARFQTNTYIVSGAAAYLYFRLHITASNGAGAIQFSEWKLTGSAAGPAAPGQLTASISGYNANLNWTDNATNETGFIVSSSIDGVNFHTLDTVAANVHHYADSGLSVGTAYIYHVRALNATGVSAIAKSPVVRTAPAPYAIDLTDYVNGRVTDQYNTTGAEGIAKATDNSIYTKYLAYHSTTWVVCKLAQPGTATRYAITSGNDADGRDPKNWVFQGSNDSTTWVTLHTQSNQVFTGRQMKRTFVFANTTPYTYYRLNITANNGDGLVQFSELEIYGTGTGSFPTGAPAAPSDLVTTSVSGNQIILDWSDNATTETSYRLERSADSTNWDFSKVLHPNSTHFYSLELSPLTTYYYRVRAENNDGNSEWVYAHDTTLTSTPPATWKEHWFEHRELLSLVYSNSSINMYYDSAVPRTVTWMNDDMTKVWDYVKSNYGSFSDPKLNMVYHSVAGFSGGHPATVFDDSHDYRNVADLGGDWTTRSDWNLGASIHEVGHIVEGGSKGVKNSPAFSIWHDSKWMEIFIYDVEKRLGWTADAQGTYDDVIGGVENYPKPGTHWFRDWFYPLYSRSDTSAALNRYFTLLSEYFPQHNGEYTRDLNLGEFVHFWSGAVKYSLKKQADTAFKWDDELEMQFKQAQIDFPFTYPDELAVPDTTVIDTVKTTACHVWPNPASGYVNVSLPGKAAKYIVSLYSLNGVKHLSRIAQGNTITLNTSNLPAGLYILTIADERQRAVSKQKVIINNARH</sequence>
<organism evidence="3 5">
    <name type="scientific">Chitinophaga sancti</name>
    <dbReference type="NCBI Taxonomy" id="1004"/>
    <lineage>
        <taxon>Bacteria</taxon>
        <taxon>Pseudomonadati</taxon>
        <taxon>Bacteroidota</taxon>
        <taxon>Chitinophagia</taxon>
        <taxon>Chitinophagales</taxon>
        <taxon>Chitinophagaceae</taxon>
        <taxon>Chitinophaga</taxon>
    </lineage>
</organism>
<dbReference type="PROSITE" id="PS50853">
    <property type="entry name" value="FN3"/>
    <property type="match status" value="2"/>
</dbReference>
<evidence type="ECO:0000256" key="1">
    <source>
        <dbReference type="SAM" id="SignalP"/>
    </source>
</evidence>
<dbReference type="InterPro" id="IPR026444">
    <property type="entry name" value="Secre_tail"/>
</dbReference>
<feature type="domain" description="Fibronectin type-III" evidence="2">
    <location>
        <begin position="169"/>
        <end position="257"/>
    </location>
</feature>
<dbReference type="InterPro" id="IPR036116">
    <property type="entry name" value="FN3_sf"/>
</dbReference>
<evidence type="ECO:0000313" key="5">
    <source>
        <dbReference type="Proteomes" id="UP000183788"/>
    </source>
</evidence>
<evidence type="ECO:0000313" key="4">
    <source>
        <dbReference type="EMBL" id="WQG87777.1"/>
    </source>
</evidence>
<name>A0A1K1SMU7_9BACT</name>
<reference evidence="4 6" key="2">
    <citation type="submission" date="2023-11" db="EMBL/GenBank/DDBJ databases">
        <title>MicrobeMod: A computational toolkit for identifying prokaryotic methylation and restriction-modification with nanopore sequencing.</title>
        <authorList>
            <person name="Crits-Christoph A."/>
            <person name="Kang S.C."/>
            <person name="Lee H."/>
            <person name="Ostrov N."/>
        </authorList>
    </citation>
    <scope>NUCLEOTIDE SEQUENCE [LARGE SCALE GENOMIC DNA]</scope>
    <source>
        <strain evidence="4 6">ATCC 23090</strain>
    </source>
</reference>
<dbReference type="SUPFAM" id="SSF49785">
    <property type="entry name" value="Galactose-binding domain-like"/>
    <property type="match status" value="2"/>
</dbReference>
<dbReference type="EMBL" id="CP140154">
    <property type="protein sequence ID" value="WQG87777.1"/>
    <property type="molecule type" value="Genomic_DNA"/>
</dbReference>
<dbReference type="Pfam" id="PF00041">
    <property type="entry name" value="fn3"/>
    <property type="match status" value="1"/>
</dbReference>
<dbReference type="OrthoDB" id="5134860at2"/>
<dbReference type="Proteomes" id="UP001326715">
    <property type="component" value="Chromosome"/>
</dbReference>
<keyword evidence="6" id="KW-1185">Reference proteome</keyword>
<evidence type="ECO:0000313" key="6">
    <source>
        <dbReference type="Proteomes" id="UP001326715"/>
    </source>
</evidence>
<dbReference type="RefSeq" id="WP_083571838.1">
    <property type="nucleotide sequence ID" value="NZ_CBHWAX010000049.1"/>
</dbReference>
<dbReference type="SUPFAM" id="SSF49265">
    <property type="entry name" value="Fibronectin type III"/>
    <property type="match status" value="1"/>
</dbReference>
<dbReference type="InterPro" id="IPR003961">
    <property type="entry name" value="FN3_dom"/>
</dbReference>
<protein>
    <submittedName>
        <fullName evidence="3">Por secretion system C-terminal sorting domain-containing protein</fullName>
    </submittedName>
    <submittedName>
        <fullName evidence="4">T9SS type A sorting domain-containing protein</fullName>
    </submittedName>
</protein>
<dbReference type="EMBL" id="FPIZ01000027">
    <property type="protein sequence ID" value="SFW85618.1"/>
    <property type="molecule type" value="Genomic_DNA"/>
</dbReference>
<dbReference type="Proteomes" id="UP000183788">
    <property type="component" value="Unassembled WGS sequence"/>
</dbReference>
<dbReference type="CDD" id="cd00063">
    <property type="entry name" value="FN3"/>
    <property type="match status" value="2"/>
</dbReference>
<dbReference type="InterPro" id="IPR013783">
    <property type="entry name" value="Ig-like_fold"/>
</dbReference>
<dbReference type="AlphaFoldDB" id="A0A1K1SMU7"/>
<feature type="chain" id="PRO_5012679053" evidence="1">
    <location>
        <begin position="25"/>
        <end position="862"/>
    </location>
</feature>
<evidence type="ECO:0000259" key="2">
    <source>
        <dbReference type="PROSITE" id="PS50853"/>
    </source>
</evidence>
<dbReference type="Gene3D" id="2.60.40.10">
    <property type="entry name" value="Immunoglobulins"/>
    <property type="match status" value="2"/>
</dbReference>
<feature type="domain" description="Fibronectin type-III" evidence="2">
    <location>
        <begin position="410"/>
        <end position="502"/>
    </location>
</feature>
<dbReference type="SMART" id="SM00060">
    <property type="entry name" value="FN3"/>
    <property type="match status" value="3"/>
</dbReference>
<accession>A0A1K1SMU7</accession>